<dbReference type="Pfam" id="PF13855">
    <property type="entry name" value="LRR_8"/>
    <property type="match status" value="1"/>
</dbReference>
<dbReference type="InterPro" id="IPR032675">
    <property type="entry name" value="LRR_dom_sf"/>
</dbReference>
<accession>A0A2U1LQ70</accession>
<feature type="region of interest" description="Disordered" evidence="11">
    <location>
        <begin position="1021"/>
        <end position="1047"/>
    </location>
</feature>
<evidence type="ECO:0000313" key="16">
    <source>
        <dbReference type="EMBL" id="PWA51129.1"/>
    </source>
</evidence>
<dbReference type="SUPFAM" id="SSF52058">
    <property type="entry name" value="L domain-like"/>
    <property type="match status" value="2"/>
</dbReference>
<feature type="chain" id="PRO_5015538138" evidence="13">
    <location>
        <begin position="27"/>
        <end position="1116"/>
    </location>
</feature>
<evidence type="ECO:0000256" key="3">
    <source>
        <dbReference type="ARBA" id="ARBA00022475"/>
    </source>
</evidence>
<evidence type="ECO:0000256" key="4">
    <source>
        <dbReference type="ARBA" id="ARBA00022614"/>
    </source>
</evidence>
<dbReference type="InterPro" id="IPR055414">
    <property type="entry name" value="LRR_R13L4/SHOC2-like"/>
</dbReference>
<dbReference type="GO" id="GO:0005886">
    <property type="term" value="C:plasma membrane"/>
    <property type="evidence" value="ECO:0007669"/>
    <property type="project" value="UniProtKB-SubCell"/>
</dbReference>
<keyword evidence="3" id="KW-1003">Cell membrane</keyword>
<dbReference type="Pfam" id="PF23598">
    <property type="entry name" value="LRR_14"/>
    <property type="match status" value="1"/>
</dbReference>
<evidence type="ECO:0000256" key="10">
    <source>
        <dbReference type="ARBA" id="ARBA00023180"/>
    </source>
</evidence>
<evidence type="ECO:0000256" key="1">
    <source>
        <dbReference type="ARBA" id="ARBA00004251"/>
    </source>
</evidence>
<protein>
    <submittedName>
        <fullName evidence="16">Leucine-rich repeat protein</fullName>
    </submittedName>
</protein>
<dbReference type="InterPro" id="IPR001611">
    <property type="entry name" value="Leu-rich_rpt"/>
</dbReference>
<dbReference type="PRINTS" id="PR00019">
    <property type="entry name" value="LEURICHRPT"/>
</dbReference>
<feature type="compositionally biased region" description="Basic residues" evidence="11">
    <location>
        <begin position="1021"/>
        <end position="1030"/>
    </location>
</feature>
<dbReference type="STRING" id="35608.A0A2U1LQ70"/>
<keyword evidence="4" id="KW-0433">Leucine-rich repeat</keyword>
<evidence type="ECO:0000256" key="12">
    <source>
        <dbReference type="SAM" id="Phobius"/>
    </source>
</evidence>
<evidence type="ECO:0000256" key="13">
    <source>
        <dbReference type="SAM" id="SignalP"/>
    </source>
</evidence>
<dbReference type="InterPro" id="IPR003591">
    <property type="entry name" value="Leu-rich_rpt_typical-subtyp"/>
</dbReference>
<dbReference type="GO" id="GO:0051707">
    <property type="term" value="P:response to other organism"/>
    <property type="evidence" value="ECO:0007669"/>
    <property type="project" value="UniProtKB-ARBA"/>
</dbReference>
<dbReference type="OrthoDB" id="1060944at2759"/>
<dbReference type="InterPro" id="IPR046956">
    <property type="entry name" value="RLP23-like"/>
</dbReference>
<evidence type="ECO:0000256" key="8">
    <source>
        <dbReference type="ARBA" id="ARBA00022989"/>
    </source>
</evidence>
<dbReference type="PROSITE" id="PS51450">
    <property type="entry name" value="LRR"/>
    <property type="match status" value="1"/>
</dbReference>
<evidence type="ECO:0000256" key="7">
    <source>
        <dbReference type="ARBA" id="ARBA00022737"/>
    </source>
</evidence>
<evidence type="ECO:0000259" key="15">
    <source>
        <dbReference type="Pfam" id="PF23598"/>
    </source>
</evidence>
<feature type="domain" description="Leucine-rich repeat-containing N-terminal plant-type" evidence="14">
    <location>
        <begin position="37"/>
        <end position="74"/>
    </location>
</feature>
<dbReference type="SMART" id="SM00369">
    <property type="entry name" value="LRR_TYP"/>
    <property type="match status" value="11"/>
</dbReference>
<dbReference type="GO" id="GO:0006952">
    <property type="term" value="P:defense response"/>
    <property type="evidence" value="ECO:0007669"/>
    <property type="project" value="UniProtKB-ARBA"/>
</dbReference>
<keyword evidence="9 12" id="KW-0472">Membrane</keyword>
<evidence type="ECO:0000256" key="2">
    <source>
        <dbReference type="ARBA" id="ARBA00009592"/>
    </source>
</evidence>
<dbReference type="Proteomes" id="UP000245207">
    <property type="component" value="Unassembled WGS sequence"/>
</dbReference>
<evidence type="ECO:0000256" key="6">
    <source>
        <dbReference type="ARBA" id="ARBA00022729"/>
    </source>
</evidence>
<feature type="transmembrane region" description="Helical" evidence="12">
    <location>
        <begin position="1056"/>
        <end position="1079"/>
    </location>
</feature>
<evidence type="ECO:0000256" key="11">
    <source>
        <dbReference type="SAM" id="MobiDB-lite"/>
    </source>
</evidence>
<sequence length="1116" mass="124304">MANHQSLLILLVLIICFVANIHTCLCAPNISAAVCSKQERLALLKFKHSVYDDADMLSSWVGNDCCQWERVHCDKVTGKVESLHLRGSEDMSIERLVGKEVCSSLRHLRNLKFLDLSGNDFQESRIPEFIGSFKQLSYLNLSTAYFSGVIPPHIGNLSHLKVLDLTSSPYSYNTLMSDDMSWISGLSSLKSFDLSYVDLSKAQNRDMVFYMMPSLEMLSLSGCELTNADLGTLSNSSTTLANIKHLDLSYNHFEGQFPGFFQNMTSLEFLDLSYFNFRLSQSSTNFLSTIHYFPKMRLSSCELHNMHLSSNHLNFTTISILQHLDLSQNLIEGRFPTALTNMSSLLSLDLSSNMLNSPVPIMPNLLRLDLSENNFEHIEDVGIWRQCHLKELTVSGNLFSIELIDSPKNVSECSQCAFERLNLQESLKGAFPADSLGRMANLRGLSLRNNDLTGQIPKSLGRLRLLEELDLSNNQITGPIPTFIGKLTKLDLSGNQLNGSIPESFGSLTALIKLDLSSNQLTGPLPTSLGRLVSLQEFSVYSNSLNGTVPVSIGQLTKLRDLEISNNSLEGVITEAHFAKLSMLKYLDAHSNSKLTFNVSREWKPPFQLIYADLSSSKIINGFPQWLRTQKKLGSLSLSNASITGPLPTSLRKMRVVEFFDLSHNKLSGPLTNLPNEGSVDVSNIYSKALFLQDNLFNESIPISLCRRTDLEFLDLSRNRLTGRIPECLGNMRNLVTMQFSSNQLSGVIPSSILPQSSTLSWLTLNDNHFTGELPRELGSLQELVMLDVGDNGFSGNISEWIGENLTKLAVFRLHKNNFTGSIPRSLCNNSYLQILDVAHNNIMGPIPHCLGKLNGMINGGSSNIDYSSSSEENLIQVIKGVSLEYTTTFRYVINMDLSSNNLVGEIPVELMSLSALLGLNLSNNHLNGGIPDSIGNMKALNSLDFAGNQLTGPIPPSIAALNFLSYLNLSHNNLSGRIPTGNQLQTLTDPSIYVGNRDLCGAPLLKNCSNNEDQTTMHKNRKAANHRSNKNCSNNEDQTTMHKNRKAANHRSNKVWFYMDIMCGFAVGFWGVIGVLLFKKHWRHRLFMFAEETVDKIYVAVVLRVDKMKRRRESA</sequence>
<keyword evidence="10" id="KW-0325">Glycoprotein</keyword>
<dbReference type="SUPFAM" id="SSF52047">
    <property type="entry name" value="RNI-like"/>
    <property type="match status" value="1"/>
</dbReference>
<evidence type="ECO:0000256" key="5">
    <source>
        <dbReference type="ARBA" id="ARBA00022692"/>
    </source>
</evidence>
<dbReference type="InterPro" id="IPR013210">
    <property type="entry name" value="LRR_N_plant-typ"/>
</dbReference>
<keyword evidence="17" id="KW-1185">Reference proteome</keyword>
<name>A0A2U1LQ70_ARTAN</name>
<dbReference type="FunFam" id="3.80.10.10:FF:000213">
    <property type="entry name" value="Tyrosine-sulfated glycopeptide receptor 1"/>
    <property type="match status" value="1"/>
</dbReference>
<dbReference type="FunFam" id="3.80.10.10:FF:000383">
    <property type="entry name" value="Leucine-rich repeat receptor protein kinase EMS1"/>
    <property type="match status" value="2"/>
</dbReference>
<comment type="subcellular location">
    <subcellularLocation>
        <location evidence="1">Cell membrane</location>
        <topology evidence="1">Single-pass type I membrane protein</topology>
    </subcellularLocation>
</comment>
<proteinExistence type="inferred from homology"/>
<dbReference type="PANTHER" id="PTHR48063">
    <property type="entry name" value="LRR RECEPTOR-LIKE KINASE"/>
    <property type="match status" value="1"/>
</dbReference>
<evidence type="ECO:0000313" key="17">
    <source>
        <dbReference type="Proteomes" id="UP000245207"/>
    </source>
</evidence>
<dbReference type="PANTHER" id="PTHR48063:SF106">
    <property type="entry name" value="LEUCINE-RICH REPEAT DOMAIN, L DOMAIN-LIKE PROTEIN-RELATED"/>
    <property type="match status" value="1"/>
</dbReference>
<gene>
    <name evidence="16" type="ORF">CTI12_AA461880</name>
</gene>
<evidence type="ECO:0000259" key="14">
    <source>
        <dbReference type="Pfam" id="PF08263"/>
    </source>
</evidence>
<keyword evidence="6 13" id="KW-0732">Signal</keyword>
<dbReference type="EMBL" id="PKPP01008273">
    <property type="protein sequence ID" value="PWA51129.1"/>
    <property type="molecule type" value="Genomic_DNA"/>
</dbReference>
<dbReference type="Pfam" id="PF00560">
    <property type="entry name" value="LRR_1"/>
    <property type="match status" value="9"/>
</dbReference>
<feature type="domain" description="Disease resistance R13L4/SHOC-2-like LRR" evidence="15">
    <location>
        <begin position="490"/>
        <end position="636"/>
    </location>
</feature>
<feature type="signal peptide" evidence="13">
    <location>
        <begin position="1"/>
        <end position="26"/>
    </location>
</feature>
<comment type="caution">
    <text evidence="16">The sequence shown here is derived from an EMBL/GenBank/DDBJ whole genome shotgun (WGS) entry which is preliminary data.</text>
</comment>
<keyword evidence="8 12" id="KW-1133">Transmembrane helix</keyword>
<dbReference type="Gene3D" id="3.80.10.10">
    <property type="entry name" value="Ribonuclease Inhibitor"/>
    <property type="match status" value="6"/>
</dbReference>
<organism evidence="16 17">
    <name type="scientific">Artemisia annua</name>
    <name type="common">Sweet wormwood</name>
    <dbReference type="NCBI Taxonomy" id="35608"/>
    <lineage>
        <taxon>Eukaryota</taxon>
        <taxon>Viridiplantae</taxon>
        <taxon>Streptophyta</taxon>
        <taxon>Embryophyta</taxon>
        <taxon>Tracheophyta</taxon>
        <taxon>Spermatophyta</taxon>
        <taxon>Magnoliopsida</taxon>
        <taxon>eudicotyledons</taxon>
        <taxon>Gunneridae</taxon>
        <taxon>Pentapetalae</taxon>
        <taxon>asterids</taxon>
        <taxon>campanulids</taxon>
        <taxon>Asterales</taxon>
        <taxon>Asteraceae</taxon>
        <taxon>Asteroideae</taxon>
        <taxon>Anthemideae</taxon>
        <taxon>Artemisiinae</taxon>
        <taxon>Artemisia</taxon>
    </lineage>
</organism>
<comment type="similarity">
    <text evidence="2">Belongs to the RLP family.</text>
</comment>
<keyword evidence="5 12" id="KW-0812">Transmembrane</keyword>
<dbReference type="AlphaFoldDB" id="A0A2U1LQ70"/>
<evidence type="ECO:0000256" key="9">
    <source>
        <dbReference type="ARBA" id="ARBA00023136"/>
    </source>
</evidence>
<keyword evidence="7" id="KW-0677">Repeat</keyword>
<reference evidence="16 17" key="1">
    <citation type="journal article" date="2018" name="Mol. Plant">
        <title>The genome of Artemisia annua provides insight into the evolution of Asteraceae family and artemisinin biosynthesis.</title>
        <authorList>
            <person name="Shen Q."/>
            <person name="Zhang L."/>
            <person name="Liao Z."/>
            <person name="Wang S."/>
            <person name="Yan T."/>
            <person name="Shi P."/>
            <person name="Liu M."/>
            <person name="Fu X."/>
            <person name="Pan Q."/>
            <person name="Wang Y."/>
            <person name="Lv Z."/>
            <person name="Lu X."/>
            <person name="Zhang F."/>
            <person name="Jiang W."/>
            <person name="Ma Y."/>
            <person name="Chen M."/>
            <person name="Hao X."/>
            <person name="Li L."/>
            <person name="Tang Y."/>
            <person name="Lv G."/>
            <person name="Zhou Y."/>
            <person name="Sun X."/>
            <person name="Brodelius P.E."/>
            <person name="Rose J.K.C."/>
            <person name="Tang K."/>
        </authorList>
    </citation>
    <scope>NUCLEOTIDE SEQUENCE [LARGE SCALE GENOMIC DNA]</scope>
    <source>
        <strain evidence="17">cv. Huhao1</strain>
        <tissue evidence="16">Leaf</tissue>
    </source>
</reference>
<dbReference type="Pfam" id="PF08263">
    <property type="entry name" value="LRRNT_2"/>
    <property type="match status" value="1"/>
</dbReference>